<evidence type="ECO:0000313" key="2">
    <source>
        <dbReference type="Proteomes" id="UP000292262"/>
    </source>
</evidence>
<dbReference type="OrthoDB" id="2023498at2"/>
<dbReference type="EMBL" id="SGXE01000001">
    <property type="protein sequence ID" value="RZS99444.1"/>
    <property type="molecule type" value="Genomic_DNA"/>
</dbReference>
<evidence type="ECO:0000313" key="1">
    <source>
        <dbReference type="EMBL" id="RZS99444.1"/>
    </source>
</evidence>
<dbReference type="AlphaFoldDB" id="A0A4Q7PG24"/>
<dbReference type="Pfam" id="PF22541">
    <property type="entry name" value="DUF7005"/>
    <property type="match status" value="1"/>
</dbReference>
<dbReference type="Proteomes" id="UP000292262">
    <property type="component" value="Unassembled WGS sequence"/>
</dbReference>
<proteinExistence type="predicted"/>
<dbReference type="RefSeq" id="WP_130285283.1">
    <property type="nucleotide sequence ID" value="NZ_SGXE01000001.1"/>
</dbReference>
<keyword evidence="2" id="KW-1185">Reference proteome</keyword>
<accession>A0A4Q7PG24</accession>
<name>A0A4Q7PG24_9FLAO</name>
<protein>
    <submittedName>
        <fullName evidence="1">Uncharacterized protein</fullName>
    </submittedName>
</protein>
<reference evidence="1 2" key="1">
    <citation type="submission" date="2019-02" db="EMBL/GenBank/DDBJ databases">
        <title>Genomic Encyclopedia of Type Strains, Phase IV (KMG-IV): sequencing the most valuable type-strain genomes for metagenomic binning, comparative biology and taxonomic classification.</title>
        <authorList>
            <person name="Goeker M."/>
        </authorList>
    </citation>
    <scope>NUCLEOTIDE SEQUENCE [LARGE SCALE GENOMIC DNA]</scope>
    <source>
        <strain evidence="1 2">DSM 17196</strain>
    </source>
</reference>
<dbReference type="InterPro" id="IPR054274">
    <property type="entry name" value="DUF7005"/>
</dbReference>
<sequence length="383" mass="44145">MCIKINTYDVLKTYTNDNNIIDELVRYTHNKFIQDDRNYGSNNCKELLSESNIGLDIKKTTSVFKHLKSNWVKFHFPIQKNISKHPEYKDATLKGIPVESLSIATGLQLNAPEQLKLSTYQSIGGKVSIVTVPDSEDFKTVIRALCHKNEPVKIPDSMGAAMIKGIINWKRIVELKREWETTNLTGSWGHYFKKHIVPKTDLYKDKVIVLSTKPYSNCKAEAFNLKEKEWITHSINIRLYHECFHLFTLKEYGTMANNMHDELIADYYGIRRSIGSFKKQWLLQFIGLEEYPNYRKGARLENYLGIPPLSDKAFEILQTLLKNAIDNLSAFDQTLGTDLSDKEMIRVLKTLCSTDLIALSSNRGPKLLQSTYEKLHHLTYNQV</sequence>
<comment type="caution">
    <text evidence="1">The sequence shown here is derived from an EMBL/GenBank/DDBJ whole genome shotgun (WGS) entry which is preliminary data.</text>
</comment>
<gene>
    <name evidence="1" type="ORF">EV197_0654</name>
</gene>
<organism evidence="1 2">
    <name type="scientific">Aquimarina brevivitae</name>
    <dbReference type="NCBI Taxonomy" id="323412"/>
    <lineage>
        <taxon>Bacteria</taxon>
        <taxon>Pseudomonadati</taxon>
        <taxon>Bacteroidota</taxon>
        <taxon>Flavobacteriia</taxon>
        <taxon>Flavobacteriales</taxon>
        <taxon>Flavobacteriaceae</taxon>
        <taxon>Aquimarina</taxon>
    </lineage>
</organism>